<dbReference type="PANTHER" id="PTHR19278">
    <property type="entry name" value="OROTATE PHOSPHORIBOSYLTRANSFERASE"/>
    <property type="match status" value="1"/>
</dbReference>
<dbReference type="EMBL" id="GL377682">
    <property type="protein sequence ID" value="EFJ07673.1"/>
    <property type="molecule type" value="Genomic_DNA"/>
</dbReference>
<protein>
    <submittedName>
        <fullName evidence="3">Uncharacterized protein</fullName>
    </submittedName>
</protein>
<dbReference type="AlphaFoldDB" id="D8T6P3"/>
<dbReference type="InParanoid" id="D8T6P3"/>
<dbReference type="Gramene" id="EFJ07673">
    <property type="protein sequence ID" value="EFJ07673"/>
    <property type="gene ID" value="SELMODRAFT_429593"/>
</dbReference>
<comment type="pathway">
    <text evidence="1">Pyrimidine metabolism; UMP biosynthesis via de novo pathway.</text>
</comment>
<dbReference type="GO" id="GO:0004588">
    <property type="term" value="F:orotate phosphoribosyltransferase activity"/>
    <property type="evidence" value="ECO:0000318"/>
    <property type="project" value="GO_Central"/>
</dbReference>
<name>D8T6P3_SELML</name>
<evidence type="ECO:0000256" key="1">
    <source>
        <dbReference type="ARBA" id="ARBA00004725"/>
    </source>
</evidence>
<keyword evidence="2" id="KW-0665">Pyrimidine biosynthesis</keyword>
<dbReference type="PANTHER" id="PTHR19278:SF9">
    <property type="entry name" value="URIDINE 5'-MONOPHOSPHATE SYNTHASE"/>
    <property type="match status" value="1"/>
</dbReference>
<reference evidence="3 4" key="1">
    <citation type="journal article" date="2011" name="Science">
        <title>The Selaginella genome identifies genetic changes associated with the evolution of vascular plants.</title>
        <authorList>
            <person name="Banks J.A."/>
            <person name="Nishiyama T."/>
            <person name="Hasebe M."/>
            <person name="Bowman J.L."/>
            <person name="Gribskov M."/>
            <person name="dePamphilis C."/>
            <person name="Albert V.A."/>
            <person name="Aono N."/>
            <person name="Aoyama T."/>
            <person name="Ambrose B.A."/>
            <person name="Ashton N.W."/>
            <person name="Axtell M.J."/>
            <person name="Barker E."/>
            <person name="Barker M.S."/>
            <person name="Bennetzen J.L."/>
            <person name="Bonawitz N.D."/>
            <person name="Chapple C."/>
            <person name="Cheng C."/>
            <person name="Correa L.G."/>
            <person name="Dacre M."/>
            <person name="DeBarry J."/>
            <person name="Dreyer I."/>
            <person name="Elias M."/>
            <person name="Engstrom E.M."/>
            <person name="Estelle M."/>
            <person name="Feng L."/>
            <person name="Finet C."/>
            <person name="Floyd S.K."/>
            <person name="Frommer W.B."/>
            <person name="Fujita T."/>
            <person name="Gramzow L."/>
            <person name="Gutensohn M."/>
            <person name="Harholt J."/>
            <person name="Hattori M."/>
            <person name="Heyl A."/>
            <person name="Hirai T."/>
            <person name="Hiwatashi Y."/>
            <person name="Ishikawa M."/>
            <person name="Iwata M."/>
            <person name="Karol K.G."/>
            <person name="Koehler B."/>
            <person name="Kolukisaoglu U."/>
            <person name="Kubo M."/>
            <person name="Kurata T."/>
            <person name="Lalonde S."/>
            <person name="Li K."/>
            <person name="Li Y."/>
            <person name="Litt A."/>
            <person name="Lyons E."/>
            <person name="Manning G."/>
            <person name="Maruyama T."/>
            <person name="Michael T.P."/>
            <person name="Mikami K."/>
            <person name="Miyazaki S."/>
            <person name="Morinaga S."/>
            <person name="Murata T."/>
            <person name="Mueller-Roeber B."/>
            <person name="Nelson D.R."/>
            <person name="Obara M."/>
            <person name="Oguri Y."/>
            <person name="Olmstead R.G."/>
            <person name="Onodera N."/>
            <person name="Petersen B.L."/>
            <person name="Pils B."/>
            <person name="Prigge M."/>
            <person name="Rensing S.A."/>
            <person name="Riano-Pachon D.M."/>
            <person name="Roberts A.W."/>
            <person name="Sato Y."/>
            <person name="Scheller H.V."/>
            <person name="Schulz B."/>
            <person name="Schulz C."/>
            <person name="Shakirov E.V."/>
            <person name="Shibagaki N."/>
            <person name="Shinohara N."/>
            <person name="Shippen D.E."/>
            <person name="Soerensen I."/>
            <person name="Sotooka R."/>
            <person name="Sugimoto N."/>
            <person name="Sugita M."/>
            <person name="Sumikawa N."/>
            <person name="Tanurdzic M."/>
            <person name="Theissen G."/>
            <person name="Ulvskov P."/>
            <person name="Wakazuki S."/>
            <person name="Weng J.K."/>
            <person name="Willats W.W."/>
            <person name="Wipf D."/>
            <person name="Wolf P.G."/>
            <person name="Yang L."/>
            <person name="Zimmer A.D."/>
            <person name="Zhu Q."/>
            <person name="Mitros T."/>
            <person name="Hellsten U."/>
            <person name="Loque D."/>
            <person name="Otillar R."/>
            <person name="Salamov A."/>
            <person name="Schmutz J."/>
            <person name="Shapiro H."/>
            <person name="Lindquist E."/>
            <person name="Lucas S."/>
            <person name="Rokhsar D."/>
            <person name="Grigoriev I.V."/>
        </authorList>
    </citation>
    <scope>NUCLEOTIDE SEQUENCE [LARGE SCALE GENOMIC DNA]</scope>
</reference>
<keyword evidence="4" id="KW-1185">Reference proteome</keyword>
<accession>D8T6P3</accession>
<dbReference type="HOGENOM" id="CLU_977949_0_0_1"/>
<evidence type="ECO:0000256" key="2">
    <source>
        <dbReference type="ARBA" id="ARBA00022975"/>
    </source>
</evidence>
<dbReference type="Proteomes" id="UP000001514">
    <property type="component" value="Unassembled WGS sequence"/>
</dbReference>
<evidence type="ECO:0000313" key="4">
    <source>
        <dbReference type="Proteomes" id="UP000001514"/>
    </source>
</evidence>
<evidence type="ECO:0000313" key="3">
    <source>
        <dbReference type="EMBL" id="EFJ07673.1"/>
    </source>
</evidence>
<proteinExistence type="predicted"/>
<dbReference type="KEGG" id="smo:SELMODRAFT_429593"/>
<organism evidence="4">
    <name type="scientific">Selaginella moellendorffii</name>
    <name type="common">Spikemoss</name>
    <dbReference type="NCBI Taxonomy" id="88036"/>
    <lineage>
        <taxon>Eukaryota</taxon>
        <taxon>Viridiplantae</taxon>
        <taxon>Streptophyta</taxon>
        <taxon>Embryophyta</taxon>
        <taxon>Tracheophyta</taxon>
        <taxon>Lycopodiopsida</taxon>
        <taxon>Selaginellales</taxon>
        <taxon>Selaginellaceae</taxon>
        <taxon>Selaginella</taxon>
    </lineage>
</organism>
<gene>
    <name evidence="3" type="ORF">SELMODRAFT_429593</name>
</gene>
<dbReference type="GO" id="GO:0006222">
    <property type="term" value="P:UMP biosynthetic process"/>
    <property type="evidence" value="ECO:0000318"/>
    <property type="project" value="GO_Central"/>
</dbReference>
<dbReference type="GO" id="GO:0019856">
    <property type="term" value="P:pyrimidine nucleobase biosynthetic process"/>
    <property type="evidence" value="ECO:0000318"/>
    <property type="project" value="GO_Central"/>
</dbReference>
<dbReference type="GO" id="GO:0004590">
    <property type="term" value="F:orotidine-5'-phosphate decarboxylase activity"/>
    <property type="evidence" value="ECO:0000318"/>
    <property type="project" value="GO_Central"/>
</dbReference>
<sequence length="285" mass="31580">MNQLSCNVVAPNLHANLQLGLERVQEIQHQEPSSSKCWSTPLVVLVGMPELHPMSFRTDQPLINTLALPKFSKVAAIGDKGALLEARIPAQIQGPHGRLVLRIFDREQEAISTMNVIRGRNSRSWRSSSQLFTVQQLLFENVQSCIMSPIYIDLRVIVSYPDLLRQVSAALWSPGAAFGASHRSLESKVAVASIYVVDRSNRAELPPNPPGASSLVAQKLAYGERAVKLMERMADVVGPETCVLKTHVDVLSDFSEELTVKLRALSRDHKLELESESRRITVVET</sequence>